<reference evidence="13" key="1">
    <citation type="journal article" date="2009" name="Rice">
        <title>De Novo Next Generation Sequencing of Plant Genomes.</title>
        <authorList>
            <person name="Rounsley S."/>
            <person name="Marri P.R."/>
            <person name="Yu Y."/>
            <person name="He R."/>
            <person name="Sisneros N."/>
            <person name="Goicoechea J.L."/>
            <person name="Lee S.J."/>
            <person name="Angelova A."/>
            <person name="Kudrna D."/>
            <person name="Luo M."/>
            <person name="Affourtit J."/>
            <person name="Desany B."/>
            <person name="Knight J."/>
            <person name="Niazi F."/>
            <person name="Egholm M."/>
            <person name="Wing R.A."/>
        </authorList>
    </citation>
    <scope>NUCLEOTIDE SEQUENCE [LARGE SCALE GENOMIC DNA]</scope>
    <source>
        <strain evidence="13">cv. IRGC 105608</strain>
    </source>
</reference>
<dbReference type="InterPro" id="IPR017853">
    <property type="entry name" value="GH"/>
</dbReference>
<evidence type="ECO:0000256" key="4">
    <source>
        <dbReference type="ARBA" id="ARBA00023024"/>
    </source>
</evidence>
<accession>A0A0D3EMJ2</accession>
<name>A0A0D3EMJ2_9ORYZ</name>
<dbReference type="PROSITE" id="PS01095">
    <property type="entry name" value="GH18_1"/>
    <property type="match status" value="1"/>
</dbReference>
<dbReference type="PANTHER" id="PTHR45708">
    <property type="entry name" value="ENDOCHITINASE"/>
    <property type="match status" value="1"/>
</dbReference>
<comment type="catalytic activity">
    <reaction evidence="1">
        <text>Random endo-hydrolysis of N-acetyl-beta-D-glucosaminide (1-&gt;4)-beta-linkages in chitin and chitodextrins.</text>
        <dbReference type="EC" id="3.2.1.14"/>
    </reaction>
</comment>
<dbReference type="EnsemblPlants" id="OBART01G11660.1">
    <property type="protein sequence ID" value="OBART01G11660.1"/>
    <property type="gene ID" value="OBART01G11660"/>
</dbReference>
<evidence type="ECO:0000256" key="3">
    <source>
        <dbReference type="ARBA" id="ARBA00022801"/>
    </source>
</evidence>
<evidence type="ECO:0000259" key="12">
    <source>
        <dbReference type="PROSITE" id="PS51910"/>
    </source>
</evidence>
<feature type="transmembrane region" description="Helical" evidence="10">
    <location>
        <begin position="84"/>
        <end position="104"/>
    </location>
</feature>
<dbReference type="STRING" id="65489.A0A0D3EMJ2"/>
<evidence type="ECO:0000256" key="5">
    <source>
        <dbReference type="ARBA" id="ARBA00023157"/>
    </source>
</evidence>
<dbReference type="InterPro" id="IPR045321">
    <property type="entry name" value="Cts1-like"/>
</dbReference>
<organism evidence="13">
    <name type="scientific">Oryza barthii</name>
    <dbReference type="NCBI Taxonomy" id="65489"/>
    <lineage>
        <taxon>Eukaryota</taxon>
        <taxon>Viridiplantae</taxon>
        <taxon>Streptophyta</taxon>
        <taxon>Embryophyta</taxon>
        <taxon>Tracheophyta</taxon>
        <taxon>Spermatophyta</taxon>
        <taxon>Magnoliopsida</taxon>
        <taxon>Liliopsida</taxon>
        <taxon>Poales</taxon>
        <taxon>Poaceae</taxon>
        <taxon>BOP clade</taxon>
        <taxon>Oryzoideae</taxon>
        <taxon>Oryzeae</taxon>
        <taxon>Oryzinae</taxon>
        <taxon>Oryza</taxon>
    </lineage>
</organism>
<feature type="domain" description="GH18" evidence="12">
    <location>
        <begin position="112"/>
        <end position="396"/>
    </location>
</feature>
<dbReference type="PaxDb" id="65489-OBART01G11660.1"/>
<dbReference type="Pfam" id="PF00704">
    <property type="entry name" value="Glyco_hydro_18"/>
    <property type="match status" value="1"/>
</dbReference>
<keyword evidence="7" id="KW-0624">Polysaccharide degradation</keyword>
<dbReference type="HOGENOM" id="CLU_007818_0_1_1"/>
<dbReference type="InterPro" id="IPR001223">
    <property type="entry name" value="Glyco_hydro18_cat"/>
</dbReference>
<keyword evidence="3 8" id="KW-0378">Hydrolase</keyword>
<dbReference type="Gene3D" id="3.20.20.80">
    <property type="entry name" value="Glycosidases"/>
    <property type="match status" value="1"/>
</dbReference>
<dbReference type="Proteomes" id="UP000026960">
    <property type="component" value="Chromosome 1"/>
</dbReference>
<evidence type="ECO:0000256" key="7">
    <source>
        <dbReference type="ARBA" id="ARBA00023326"/>
    </source>
</evidence>
<dbReference type="EC" id="3.2.1.14" evidence="2"/>
<comment type="similarity">
    <text evidence="9">Belongs to the glycosyl hydrolase 18 family.</text>
</comment>
<dbReference type="PANTHER" id="PTHR45708:SF50">
    <property type="entry name" value="CHITINASE"/>
    <property type="match status" value="1"/>
</dbReference>
<evidence type="ECO:0000256" key="6">
    <source>
        <dbReference type="ARBA" id="ARBA00023295"/>
    </source>
</evidence>
<dbReference type="CDD" id="cd02877">
    <property type="entry name" value="GH18_hevamine_XipI_class_III"/>
    <property type="match status" value="1"/>
</dbReference>
<keyword evidence="6 8" id="KW-0326">Glycosidase</keyword>
<dbReference type="InterPro" id="IPR050542">
    <property type="entry name" value="Glycosyl_Hydrlase18_Chitinase"/>
</dbReference>
<sequence>MATRANGSSCSLANLMAAIFFLLVVSSRGAHGGRIAIYWGQNGNEGTLADTCATGNYAFFCMHCYISLSSICRSTKQYTMATRANGSSCSLANLMAAIFFLLVVSSRGAHGGRIAIYWGQNGNEGTLADTCATGNYAFVNLAFLCSFGSGQAPQLNLAGHCDAYSGACANLTADIARCQSMGVKVLLSIGGGAGGYSLASKQDASHLARYLWESFLGGRPSAPGGRRPLGDAVLDGVDFDIEGGGGDPRYYGDLAAYLKAYSGMGAAGKEVLLSAAPQCPFPDQWVGKALDTGLFDYVWVQFYNNPPCQYAAGSGGGAANLLDAWRQWTSGVEARYIFLGLPASPGAAGSGFIPVGSLESQVLPALKASSKYGGVMLWSRYYDDQDGYSSAIKNAV</sequence>
<keyword evidence="10" id="KW-0812">Transmembrane</keyword>
<dbReference type="PROSITE" id="PS51910">
    <property type="entry name" value="GH18_2"/>
    <property type="match status" value="1"/>
</dbReference>
<reference evidence="13" key="2">
    <citation type="submission" date="2015-03" db="UniProtKB">
        <authorList>
            <consortium name="EnsemblPlants"/>
        </authorList>
    </citation>
    <scope>IDENTIFICATION</scope>
</reference>
<feature type="chain" id="PRO_5002260858" description="chitinase" evidence="11">
    <location>
        <begin position="33"/>
        <end position="396"/>
    </location>
</feature>
<dbReference type="GO" id="GO:0000272">
    <property type="term" value="P:polysaccharide catabolic process"/>
    <property type="evidence" value="ECO:0007669"/>
    <property type="project" value="UniProtKB-KW"/>
</dbReference>
<dbReference type="InterPro" id="IPR001579">
    <property type="entry name" value="Glyco_hydro_18_chit_AS"/>
</dbReference>
<keyword evidence="11" id="KW-0732">Signal</keyword>
<evidence type="ECO:0000256" key="8">
    <source>
        <dbReference type="RuleBase" id="RU000489"/>
    </source>
</evidence>
<evidence type="ECO:0000313" key="14">
    <source>
        <dbReference type="Proteomes" id="UP000026960"/>
    </source>
</evidence>
<dbReference type="GO" id="GO:0008843">
    <property type="term" value="F:endochitinase activity"/>
    <property type="evidence" value="ECO:0007669"/>
    <property type="project" value="UniProtKB-EC"/>
</dbReference>
<feature type="transmembrane region" description="Helical" evidence="10">
    <location>
        <begin position="56"/>
        <end position="72"/>
    </location>
</feature>
<dbReference type="GO" id="GO:0005576">
    <property type="term" value="C:extracellular region"/>
    <property type="evidence" value="ECO:0007669"/>
    <property type="project" value="TreeGrafter"/>
</dbReference>
<evidence type="ECO:0000256" key="2">
    <source>
        <dbReference type="ARBA" id="ARBA00012729"/>
    </source>
</evidence>
<dbReference type="AlphaFoldDB" id="A0A0D3EMJ2"/>
<dbReference type="FunFam" id="3.20.20.80:FF:000015">
    <property type="entry name" value="Acidic endochitinase SE2"/>
    <property type="match status" value="1"/>
</dbReference>
<keyword evidence="10" id="KW-1133">Transmembrane helix</keyword>
<protein>
    <recommendedName>
        <fullName evidence="2">chitinase</fullName>
        <ecNumber evidence="2">3.2.1.14</ecNumber>
    </recommendedName>
</protein>
<feature type="signal peptide" evidence="11">
    <location>
        <begin position="1"/>
        <end position="32"/>
    </location>
</feature>
<evidence type="ECO:0000313" key="13">
    <source>
        <dbReference type="EnsemblPlants" id="OBART01G11660.1"/>
    </source>
</evidence>
<proteinExistence type="inferred from homology"/>
<dbReference type="Gramene" id="OBART01G11660.1">
    <property type="protein sequence ID" value="OBART01G11660.1"/>
    <property type="gene ID" value="OBART01G11660"/>
</dbReference>
<dbReference type="SUPFAM" id="SSF51445">
    <property type="entry name" value="(Trans)glycosidases"/>
    <property type="match status" value="1"/>
</dbReference>
<evidence type="ECO:0000256" key="10">
    <source>
        <dbReference type="SAM" id="Phobius"/>
    </source>
</evidence>
<keyword evidence="5" id="KW-1015">Disulfide bond</keyword>
<evidence type="ECO:0000256" key="11">
    <source>
        <dbReference type="SAM" id="SignalP"/>
    </source>
</evidence>
<keyword evidence="10" id="KW-0472">Membrane</keyword>
<keyword evidence="7" id="KW-0119">Carbohydrate metabolism</keyword>
<dbReference type="GO" id="GO:0006032">
    <property type="term" value="P:chitin catabolic process"/>
    <property type="evidence" value="ECO:0007669"/>
    <property type="project" value="UniProtKB-KW"/>
</dbReference>
<evidence type="ECO:0000256" key="9">
    <source>
        <dbReference type="RuleBase" id="RU004453"/>
    </source>
</evidence>
<keyword evidence="14" id="KW-1185">Reference proteome</keyword>
<evidence type="ECO:0000256" key="1">
    <source>
        <dbReference type="ARBA" id="ARBA00000822"/>
    </source>
</evidence>
<keyword evidence="4" id="KW-0146">Chitin degradation</keyword>
<dbReference type="eggNOG" id="KOG4701">
    <property type="taxonomic scope" value="Eukaryota"/>
</dbReference>